<comment type="caution">
    <text evidence="1">The sequence shown here is derived from an EMBL/GenBank/DDBJ whole genome shotgun (WGS) entry which is preliminary data.</text>
</comment>
<dbReference type="AlphaFoldDB" id="J9FQ82"/>
<feature type="non-terminal residue" evidence="1">
    <location>
        <position position="1"/>
    </location>
</feature>
<protein>
    <submittedName>
        <fullName evidence="1">Uncharacterized protein</fullName>
    </submittedName>
</protein>
<evidence type="ECO:0000313" key="1">
    <source>
        <dbReference type="EMBL" id="EJW91747.1"/>
    </source>
</evidence>
<proteinExistence type="predicted"/>
<organism evidence="1">
    <name type="scientific">gut metagenome</name>
    <dbReference type="NCBI Taxonomy" id="749906"/>
    <lineage>
        <taxon>unclassified sequences</taxon>
        <taxon>metagenomes</taxon>
        <taxon>organismal metagenomes</taxon>
    </lineage>
</organism>
<accession>J9FQ82</accession>
<dbReference type="EMBL" id="AMCI01007974">
    <property type="protein sequence ID" value="EJW91747.1"/>
    <property type="molecule type" value="Genomic_DNA"/>
</dbReference>
<name>J9FQ82_9ZZZZ</name>
<sequence length="39" mass="4427">TACSSFHFAPPEKSVEWQLVVSRIPREPVTVTLLENKTE</sequence>
<reference evidence="1" key="1">
    <citation type="journal article" date="2012" name="PLoS ONE">
        <title>Gene sets for utilization of primary and secondary nutrition supplies in the distal gut of endangered iberian lynx.</title>
        <authorList>
            <person name="Alcaide M."/>
            <person name="Messina E."/>
            <person name="Richter M."/>
            <person name="Bargiela R."/>
            <person name="Peplies J."/>
            <person name="Huws S.A."/>
            <person name="Newbold C.J."/>
            <person name="Golyshin P.N."/>
            <person name="Simon M.A."/>
            <person name="Lopez G."/>
            <person name="Yakimov M.M."/>
            <person name="Ferrer M."/>
        </authorList>
    </citation>
    <scope>NUCLEOTIDE SEQUENCE</scope>
</reference>
<gene>
    <name evidence="1" type="ORF">EVA_20146</name>
</gene>